<organism evidence="2 3">
    <name type="scientific">Clitoria ternatea</name>
    <name type="common">Butterfly pea</name>
    <dbReference type="NCBI Taxonomy" id="43366"/>
    <lineage>
        <taxon>Eukaryota</taxon>
        <taxon>Viridiplantae</taxon>
        <taxon>Streptophyta</taxon>
        <taxon>Embryophyta</taxon>
        <taxon>Tracheophyta</taxon>
        <taxon>Spermatophyta</taxon>
        <taxon>Magnoliopsida</taxon>
        <taxon>eudicotyledons</taxon>
        <taxon>Gunneridae</taxon>
        <taxon>Pentapetalae</taxon>
        <taxon>rosids</taxon>
        <taxon>fabids</taxon>
        <taxon>Fabales</taxon>
        <taxon>Fabaceae</taxon>
        <taxon>Papilionoideae</taxon>
        <taxon>50 kb inversion clade</taxon>
        <taxon>NPAAA clade</taxon>
        <taxon>indigoferoid/millettioid clade</taxon>
        <taxon>Phaseoleae</taxon>
        <taxon>Clitoria</taxon>
    </lineage>
</organism>
<name>A0AAN9JMV1_CLITE</name>
<keyword evidence="3" id="KW-1185">Reference proteome</keyword>
<reference evidence="2 3" key="1">
    <citation type="submission" date="2024-01" db="EMBL/GenBank/DDBJ databases">
        <title>The genomes of 5 underutilized Papilionoideae crops provide insights into root nodulation and disease resistance.</title>
        <authorList>
            <person name="Yuan L."/>
        </authorList>
    </citation>
    <scope>NUCLEOTIDE SEQUENCE [LARGE SCALE GENOMIC DNA]</scope>
    <source>
        <strain evidence="2">LY-2023</strain>
        <tissue evidence="2">Leaf</tissue>
    </source>
</reference>
<proteinExistence type="predicted"/>
<dbReference type="EMBL" id="JAYKXN010000003">
    <property type="protein sequence ID" value="KAK7301898.1"/>
    <property type="molecule type" value="Genomic_DNA"/>
</dbReference>
<dbReference type="AlphaFoldDB" id="A0AAN9JMV1"/>
<gene>
    <name evidence="2" type="ORF">RJT34_12775</name>
</gene>
<feature type="region of interest" description="Disordered" evidence="1">
    <location>
        <begin position="1"/>
        <end position="20"/>
    </location>
</feature>
<evidence type="ECO:0000313" key="2">
    <source>
        <dbReference type="EMBL" id="KAK7301898.1"/>
    </source>
</evidence>
<evidence type="ECO:0000256" key="1">
    <source>
        <dbReference type="SAM" id="MobiDB-lite"/>
    </source>
</evidence>
<comment type="caution">
    <text evidence="2">The sequence shown here is derived from an EMBL/GenBank/DDBJ whole genome shotgun (WGS) entry which is preliminary data.</text>
</comment>
<accession>A0AAN9JMV1</accession>
<dbReference type="Proteomes" id="UP001359559">
    <property type="component" value="Unassembled WGS sequence"/>
</dbReference>
<protein>
    <submittedName>
        <fullName evidence="2">Uncharacterized protein</fullName>
    </submittedName>
</protein>
<evidence type="ECO:0000313" key="3">
    <source>
        <dbReference type="Proteomes" id="UP001359559"/>
    </source>
</evidence>
<sequence>MKNIFTGNSTHNPNHNPLTQTQTQIPNTKLETFSFYSLYGVAPHFGVSICNFVVVDLGQSQAITFNLLFLYPSEEDL</sequence>